<name>A0ABU5MXJ2_9BACT</name>
<dbReference type="SUPFAM" id="SSF81296">
    <property type="entry name" value="E set domains"/>
    <property type="match status" value="1"/>
</dbReference>
<evidence type="ECO:0000259" key="1">
    <source>
        <dbReference type="Pfam" id="PF01833"/>
    </source>
</evidence>
<dbReference type="Gene3D" id="2.60.120.260">
    <property type="entry name" value="Galactose-binding domain-like"/>
    <property type="match status" value="1"/>
</dbReference>
<dbReference type="Pfam" id="PF01833">
    <property type="entry name" value="TIG"/>
    <property type="match status" value="1"/>
</dbReference>
<evidence type="ECO:0000313" key="3">
    <source>
        <dbReference type="Proteomes" id="UP001290861"/>
    </source>
</evidence>
<keyword evidence="3" id="KW-1185">Reference proteome</keyword>
<organism evidence="2 3">
    <name type="scientific">Pontiella agarivorans</name>
    <dbReference type="NCBI Taxonomy" id="3038953"/>
    <lineage>
        <taxon>Bacteria</taxon>
        <taxon>Pseudomonadati</taxon>
        <taxon>Kiritimatiellota</taxon>
        <taxon>Kiritimatiellia</taxon>
        <taxon>Kiritimatiellales</taxon>
        <taxon>Pontiellaceae</taxon>
        <taxon>Pontiella</taxon>
    </lineage>
</organism>
<dbReference type="Proteomes" id="UP001290861">
    <property type="component" value="Unassembled WGS sequence"/>
</dbReference>
<gene>
    <name evidence="2" type="ORF">P9H32_08620</name>
</gene>
<evidence type="ECO:0000313" key="2">
    <source>
        <dbReference type="EMBL" id="MDZ8118691.1"/>
    </source>
</evidence>
<dbReference type="RefSeq" id="WP_322608489.1">
    <property type="nucleotide sequence ID" value="NZ_JARVCO010000010.1"/>
</dbReference>
<accession>A0ABU5MXJ2</accession>
<comment type="caution">
    <text evidence="2">The sequence shown here is derived from an EMBL/GenBank/DDBJ whole genome shotgun (WGS) entry which is preliminary data.</text>
</comment>
<sequence length="755" mass="79086">MKAHDAQSTLRKQYINTAVIAAAVAMTTIAHTAELLNNGDFNNVMENWNVEDALGSWIPYEHPDGTVSLSPASVFGYRGTVISQPLNVDGIASQTVDLSIDLGSDWFQNPGNSVAVYLEYIDSSGARQRALALNPDNSAIAEGGMATISTSYTFPADSARLVELAIDLLDDTWSSADNISLSSSSLTPGPIPQLGSITPAALAHGGTLTITGHGFGSAAGEVLIGGSTNGVTVQSWTPDQVTVLIGTACTGGNVMIDSAGTRTCEKRTLSVTSPYYTVDVSPASTIATAGQSVQVGIHTPFRNGFSTAAGIQLSVTNQAARSVLSPNPVMADGGSLLTFDTTGLTPGVHTFTVLGQDGASTDRTAEFSIDIRAVDTLTAVDFSDVSLDGYTFTSGAPASMQTTITDTLGGDISYEVPRPVWSSDNPMLIEVFQETSPWGSLYFLPHANGSTTVRAALPDGSEYPFAVQVALPADPAVVSHSCSFSPMSNDPTETNQLYFLASGPMSGYSYSIGDLGVATHNSYLNGDNSSHTYDFTIGADAIPGTYMFSSSATVGGVTLSDGCLLQVVNNPDTGMIKGHVAQFGGDMMGHGASGELEFYDASSGTLLFTENIWSWTDNYTAPSIPPGVYTLRWNPGSFSSIPPQWFPNADTQSVAAAVTVTAGSTVEEVNFTLSPPDEPVVYPPISIPPAYDSGSGTYSFSVQTTSNTSYQLQKSANLKDGSWFNLESIWGDGSNAQVEDSETAASTGFYRVVPE</sequence>
<dbReference type="InterPro" id="IPR014756">
    <property type="entry name" value="Ig_E-set"/>
</dbReference>
<feature type="domain" description="IPT/TIG" evidence="1">
    <location>
        <begin position="192"/>
        <end position="247"/>
    </location>
</feature>
<dbReference type="Gene3D" id="2.60.40.10">
    <property type="entry name" value="Immunoglobulins"/>
    <property type="match status" value="1"/>
</dbReference>
<dbReference type="InterPro" id="IPR002909">
    <property type="entry name" value="IPT_dom"/>
</dbReference>
<proteinExistence type="predicted"/>
<protein>
    <submittedName>
        <fullName evidence="2">IPT/TIG domain-containing protein</fullName>
    </submittedName>
</protein>
<dbReference type="InterPro" id="IPR013783">
    <property type="entry name" value="Ig-like_fold"/>
</dbReference>
<dbReference type="EMBL" id="JARVCO010000010">
    <property type="protein sequence ID" value="MDZ8118691.1"/>
    <property type="molecule type" value="Genomic_DNA"/>
</dbReference>
<reference evidence="2 3" key="1">
    <citation type="journal article" date="2024" name="Appl. Environ. Microbiol.">
        <title>Pontiella agarivorans sp. nov., a novel marine anaerobic bacterium capable of degrading macroalgal polysaccharides and fixing nitrogen.</title>
        <authorList>
            <person name="Liu N."/>
            <person name="Kivenson V."/>
            <person name="Peng X."/>
            <person name="Cui Z."/>
            <person name="Lankiewicz T.S."/>
            <person name="Gosselin K.M."/>
            <person name="English C.J."/>
            <person name="Blair E.M."/>
            <person name="O'Malley M.A."/>
            <person name="Valentine D.L."/>
        </authorList>
    </citation>
    <scope>NUCLEOTIDE SEQUENCE [LARGE SCALE GENOMIC DNA]</scope>
    <source>
        <strain evidence="2 3">NLcol2</strain>
    </source>
</reference>